<dbReference type="Proteomes" id="UP000189580">
    <property type="component" value="Chromosome a"/>
</dbReference>
<dbReference type="OrthoDB" id="72892at2759"/>
<dbReference type="PANTHER" id="PTHR13500">
    <property type="entry name" value="NUCLEOLAR PRERIBOSOMAL-ASSOCIATED PROTEIN 1"/>
    <property type="match status" value="1"/>
</dbReference>
<reference evidence="2 3" key="1">
    <citation type="submission" date="2016-02" db="EMBL/GenBank/DDBJ databases">
        <title>Complete genome sequence and transcriptome regulation of the pentose utilising yeast Sugiyamaella lignohabitans.</title>
        <authorList>
            <person name="Bellasio M."/>
            <person name="Peymann A."/>
            <person name="Valli M."/>
            <person name="Sipitzky M."/>
            <person name="Graf A."/>
            <person name="Sauer M."/>
            <person name="Marx H."/>
            <person name="Mattanovich D."/>
        </authorList>
    </citation>
    <scope>NUCLEOTIDE SEQUENCE [LARGE SCALE GENOMIC DNA]</scope>
    <source>
        <strain evidence="2 3">CBS 10342</strain>
    </source>
</reference>
<dbReference type="KEGG" id="slb:AWJ20_1530"/>
<organism evidence="2 3">
    <name type="scientific">Sugiyamaella lignohabitans</name>
    <dbReference type="NCBI Taxonomy" id="796027"/>
    <lineage>
        <taxon>Eukaryota</taxon>
        <taxon>Fungi</taxon>
        <taxon>Dikarya</taxon>
        <taxon>Ascomycota</taxon>
        <taxon>Saccharomycotina</taxon>
        <taxon>Dipodascomycetes</taxon>
        <taxon>Dipodascales</taxon>
        <taxon>Trichomonascaceae</taxon>
        <taxon>Sugiyamaella</taxon>
    </lineage>
</organism>
<dbReference type="AlphaFoldDB" id="A0A167DSP6"/>
<dbReference type="GeneID" id="30033343"/>
<sequence length="406" mass="45516">MIDQKEQSNQIVQDKILSLILGSNSPRDALLLDIVKRIEGNLGTSWNNRVFSSQFQSSNNKVDDYERQPTFIHTKDGFEVSLDIEIIKASVQSFHPMANFTVEENLSLDEIQTKMASFSNLYPTDIVYNSEFLLMCLASSTEIFKDNGSVDLKAFVESYGMSFVLCCLSSEAPSGYLKSARSILAAVAFYLSEESDKSSSYREKLVIKLLVSKVLNFFSSSNQDFDKYLPSCVCTMMALTLPVMTNPGHYLNEKAVDFLLSTPSLRATELPMFSAITKTSSENAIREIQWLFENLTYSLSTQKDVALYMQKGVFEYALSVKELSSSIKIEPLILKTQEAIGGSMSLVTRNGALSWTINELSYSKEDSDRAYLFRKLGSRFVASSDSQKLNEWTDDAIAEFIMGLKA</sequence>
<dbReference type="PANTHER" id="PTHR13500:SF0">
    <property type="entry name" value="NUCLEOLAR PRE-RIBOSOMAL-ASSOCIATED PROTEIN 1"/>
    <property type="match status" value="1"/>
</dbReference>
<evidence type="ECO:0000313" key="3">
    <source>
        <dbReference type="Proteomes" id="UP000189580"/>
    </source>
</evidence>
<proteinExistence type="predicted"/>
<feature type="domain" description="URB1 C-terminal" evidence="1">
    <location>
        <begin position="162"/>
        <end position="355"/>
    </location>
</feature>
<name>A0A167DSP6_9ASCO</name>
<dbReference type="GO" id="GO:0005730">
    <property type="term" value="C:nucleolus"/>
    <property type="evidence" value="ECO:0007669"/>
    <property type="project" value="TreeGrafter"/>
</dbReference>
<protein>
    <submittedName>
        <fullName evidence="2">Urb1p</fullName>
    </submittedName>
</protein>
<dbReference type="Pfam" id="PF16201">
    <property type="entry name" value="NopRA1"/>
    <property type="match status" value="1"/>
</dbReference>
<dbReference type="InterPro" id="IPR032436">
    <property type="entry name" value="URB1_C"/>
</dbReference>
<dbReference type="EMBL" id="CP014501">
    <property type="protein sequence ID" value="ANB13248.1"/>
    <property type="molecule type" value="Genomic_DNA"/>
</dbReference>
<dbReference type="InterPro" id="IPR039844">
    <property type="entry name" value="URB1"/>
</dbReference>
<evidence type="ECO:0000259" key="1">
    <source>
        <dbReference type="Pfam" id="PF16201"/>
    </source>
</evidence>
<dbReference type="GO" id="GO:0000466">
    <property type="term" value="P:maturation of 5.8S rRNA from tricistronic rRNA transcript (SSU-rRNA, 5.8S rRNA, LSU-rRNA)"/>
    <property type="evidence" value="ECO:0007669"/>
    <property type="project" value="TreeGrafter"/>
</dbReference>
<dbReference type="RefSeq" id="XP_018735725.1">
    <property type="nucleotide sequence ID" value="XM_018878420.1"/>
</dbReference>
<evidence type="ECO:0000313" key="2">
    <source>
        <dbReference type="EMBL" id="ANB13248.1"/>
    </source>
</evidence>
<keyword evidence="3" id="KW-1185">Reference proteome</keyword>
<gene>
    <name evidence="2" type="primary">URB1</name>
    <name evidence="2" type="ORF">AWJ20_1530</name>
</gene>
<accession>A0A167DSP6</accession>
<dbReference type="GO" id="GO:0000463">
    <property type="term" value="P:maturation of LSU-rRNA from tricistronic rRNA transcript (SSU-rRNA, 5.8S rRNA, LSU-rRNA)"/>
    <property type="evidence" value="ECO:0007669"/>
    <property type="project" value="TreeGrafter"/>
</dbReference>